<comment type="subcellular location">
    <subcellularLocation>
        <location evidence="1">Membrane</location>
        <topology evidence="1">Single-pass type I membrane protein</topology>
    </subcellularLocation>
</comment>
<accession>A0ABD1X3A1</accession>
<evidence type="ECO:0000256" key="6">
    <source>
        <dbReference type="ARBA" id="ARBA00022737"/>
    </source>
</evidence>
<evidence type="ECO:0000313" key="12">
    <source>
        <dbReference type="Proteomes" id="UP001604277"/>
    </source>
</evidence>
<keyword evidence="3" id="KW-0433">Leucine-rich repeat</keyword>
<evidence type="ECO:0000256" key="7">
    <source>
        <dbReference type="ARBA" id="ARBA00022989"/>
    </source>
</evidence>
<evidence type="ECO:0000256" key="3">
    <source>
        <dbReference type="ARBA" id="ARBA00022614"/>
    </source>
</evidence>
<protein>
    <submittedName>
        <fullName evidence="11">Disease resistance family protein/LRR family protein</fullName>
    </submittedName>
</protein>
<keyword evidence="9" id="KW-0325">Glycoprotein</keyword>
<dbReference type="PANTHER" id="PTHR48063:SF101">
    <property type="entry name" value="LRR RECEPTOR-LIKE SERINE_THREONINE-PROTEIN KINASE FLS2"/>
    <property type="match status" value="1"/>
</dbReference>
<evidence type="ECO:0000256" key="8">
    <source>
        <dbReference type="ARBA" id="ARBA00023136"/>
    </source>
</evidence>
<keyword evidence="7 10" id="KW-1133">Transmembrane helix</keyword>
<keyword evidence="8 10" id="KW-0472">Membrane</keyword>
<keyword evidence="5" id="KW-0732">Signal</keyword>
<evidence type="ECO:0000256" key="1">
    <source>
        <dbReference type="ARBA" id="ARBA00004479"/>
    </source>
</evidence>
<feature type="transmembrane region" description="Helical" evidence="10">
    <location>
        <begin position="328"/>
        <end position="348"/>
    </location>
</feature>
<dbReference type="AlphaFoldDB" id="A0ABD1X3A1"/>
<keyword evidence="4 10" id="KW-0812">Transmembrane</keyword>
<dbReference type="Proteomes" id="UP001604277">
    <property type="component" value="Unassembled WGS sequence"/>
</dbReference>
<evidence type="ECO:0000256" key="9">
    <source>
        <dbReference type="ARBA" id="ARBA00023180"/>
    </source>
</evidence>
<dbReference type="InterPro" id="IPR032675">
    <property type="entry name" value="LRR_dom_sf"/>
</dbReference>
<keyword evidence="12" id="KW-1185">Reference proteome</keyword>
<dbReference type="Pfam" id="PF00560">
    <property type="entry name" value="LRR_1"/>
    <property type="match status" value="4"/>
</dbReference>
<dbReference type="GO" id="GO:0016020">
    <property type="term" value="C:membrane"/>
    <property type="evidence" value="ECO:0007669"/>
    <property type="project" value="UniProtKB-SubCell"/>
</dbReference>
<gene>
    <name evidence="11" type="ORF">Fot_00889</name>
</gene>
<proteinExistence type="inferred from homology"/>
<keyword evidence="6" id="KW-0677">Repeat</keyword>
<reference evidence="12" key="1">
    <citation type="submission" date="2024-07" db="EMBL/GenBank/DDBJ databases">
        <title>Two chromosome-level genome assemblies of Korean endemic species Abeliophyllum distichum and Forsythia ovata (Oleaceae).</title>
        <authorList>
            <person name="Jang H."/>
        </authorList>
    </citation>
    <scope>NUCLEOTIDE SEQUENCE [LARGE SCALE GENOMIC DNA]</scope>
</reference>
<dbReference type="FunFam" id="3.80.10.10:FF:000111">
    <property type="entry name" value="LRR receptor-like serine/threonine-protein kinase ERECTA"/>
    <property type="match status" value="1"/>
</dbReference>
<evidence type="ECO:0000256" key="5">
    <source>
        <dbReference type="ARBA" id="ARBA00022729"/>
    </source>
</evidence>
<evidence type="ECO:0000256" key="4">
    <source>
        <dbReference type="ARBA" id="ARBA00022692"/>
    </source>
</evidence>
<organism evidence="11 12">
    <name type="scientific">Forsythia ovata</name>
    <dbReference type="NCBI Taxonomy" id="205694"/>
    <lineage>
        <taxon>Eukaryota</taxon>
        <taxon>Viridiplantae</taxon>
        <taxon>Streptophyta</taxon>
        <taxon>Embryophyta</taxon>
        <taxon>Tracheophyta</taxon>
        <taxon>Spermatophyta</taxon>
        <taxon>Magnoliopsida</taxon>
        <taxon>eudicotyledons</taxon>
        <taxon>Gunneridae</taxon>
        <taxon>Pentapetalae</taxon>
        <taxon>asterids</taxon>
        <taxon>lamiids</taxon>
        <taxon>Lamiales</taxon>
        <taxon>Oleaceae</taxon>
        <taxon>Forsythieae</taxon>
        <taxon>Forsythia</taxon>
    </lineage>
</organism>
<dbReference type="PANTHER" id="PTHR48063">
    <property type="entry name" value="LRR RECEPTOR-LIKE KINASE"/>
    <property type="match status" value="1"/>
</dbReference>
<dbReference type="Gene3D" id="3.80.10.10">
    <property type="entry name" value="Ribonuclease Inhibitor"/>
    <property type="match status" value="1"/>
</dbReference>
<evidence type="ECO:0000313" key="11">
    <source>
        <dbReference type="EMBL" id="KAL2556150.1"/>
    </source>
</evidence>
<evidence type="ECO:0000256" key="10">
    <source>
        <dbReference type="SAM" id="Phobius"/>
    </source>
</evidence>
<dbReference type="SUPFAM" id="SSF52058">
    <property type="entry name" value="L domain-like"/>
    <property type="match status" value="1"/>
</dbReference>
<dbReference type="InterPro" id="IPR001611">
    <property type="entry name" value="Leu-rich_rpt"/>
</dbReference>
<comment type="caution">
    <text evidence="11">The sequence shown here is derived from an EMBL/GenBank/DDBJ whole genome shotgun (WGS) entry which is preliminary data.</text>
</comment>
<evidence type="ECO:0000256" key="2">
    <source>
        <dbReference type="ARBA" id="ARBA00009592"/>
    </source>
</evidence>
<name>A0ABD1X3A1_9LAMI</name>
<sequence length="361" mass="39750">MEFCHLPPVVDPLPSMINASNFLSYISLARNNLTSSSVFPWLFNFSSSLRDLEIYNNNLQGPIPNAIGNIAPIRHLHLGDNQLEGGIPSFFGNLTIDVRNNLFNGSLTERIGSLSKLKYLDLGANRFEGVITEAHFFSLSRFTGEIPASLKKCTSLRFADLSENKLSGEIPAWVGDNLSELVLLSLRSNQFFVGEIPTEITSLVTLVGMNLSRDNLSGSLPRKIGELRSLDFLDLSRNHLSGGIPVSLSQLDQLGMFDLSYNNLSGRIPFIAHLQTFESSAYVGNSGLCGPPLTKQCPGDEISQDPKFKGNKNGIETPEQEDKLITRGFYIAMTLGFIVGFWGVYGTYCSTKSWKFAFLGC</sequence>
<dbReference type="EMBL" id="JBFOLJ010000001">
    <property type="protein sequence ID" value="KAL2556150.1"/>
    <property type="molecule type" value="Genomic_DNA"/>
</dbReference>
<dbReference type="InterPro" id="IPR046956">
    <property type="entry name" value="RLP23-like"/>
</dbReference>
<comment type="similarity">
    <text evidence="2">Belongs to the RLP family.</text>
</comment>